<organism evidence="2 3">
    <name type="scientific">Paenisporosarcina antarctica</name>
    <dbReference type="NCBI Taxonomy" id="417367"/>
    <lineage>
        <taxon>Bacteria</taxon>
        <taxon>Bacillati</taxon>
        <taxon>Bacillota</taxon>
        <taxon>Bacilli</taxon>
        <taxon>Bacillales</taxon>
        <taxon>Caryophanaceae</taxon>
        <taxon>Paenisporosarcina</taxon>
    </lineage>
</organism>
<dbReference type="KEGG" id="panc:E2636_17215"/>
<proteinExistence type="predicted"/>
<dbReference type="EMBL" id="CP038015">
    <property type="protein sequence ID" value="QBP42768.1"/>
    <property type="molecule type" value="Genomic_DNA"/>
</dbReference>
<dbReference type="OrthoDB" id="2428942at2"/>
<accession>A0A4P7A293</accession>
<gene>
    <name evidence="2" type="ORF">E2636_17215</name>
</gene>
<name>A0A4P7A293_9BACL</name>
<keyword evidence="1" id="KW-0472">Membrane</keyword>
<sequence>MKKISMSLISGAIIGLVISFLLMDYKDVRYEILNQSGIESRWVREMDFDFVFNAYILVIGSSIVLFIIWTFIEKKFDKK</sequence>
<keyword evidence="3" id="KW-1185">Reference proteome</keyword>
<protein>
    <submittedName>
        <fullName evidence="2">Uncharacterized protein</fullName>
    </submittedName>
</protein>
<dbReference type="RefSeq" id="WP_134211457.1">
    <property type="nucleotide sequence ID" value="NZ_CP038015.1"/>
</dbReference>
<evidence type="ECO:0000256" key="1">
    <source>
        <dbReference type="SAM" id="Phobius"/>
    </source>
</evidence>
<evidence type="ECO:0000313" key="3">
    <source>
        <dbReference type="Proteomes" id="UP000294292"/>
    </source>
</evidence>
<feature type="transmembrane region" description="Helical" evidence="1">
    <location>
        <begin position="7"/>
        <end position="23"/>
    </location>
</feature>
<reference evidence="2 3" key="1">
    <citation type="submission" date="2019-03" db="EMBL/GenBank/DDBJ databases">
        <title>Complete genome sequence of Paenisporosarcina antarctica CGMCC 1.6503T.</title>
        <authorList>
            <person name="Rong J.-C."/>
            <person name="Chi N.-Y."/>
            <person name="Zhang Q.-F."/>
        </authorList>
    </citation>
    <scope>NUCLEOTIDE SEQUENCE [LARGE SCALE GENOMIC DNA]</scope>
    <source>
        <strain evidence="2 3">CGMCC 1.6503</strain>
    </source>
</reference>
<evidence type="ECO:0000313" key="2">
    <source>
        <dbReference type="EMBL" id="QBP42768.1"/>
    </source>
</evidence>
<dbReference type="AlphaFoldDB" id="A0A4P7A293"/>
<dbReference type="Proteomes" id="UP000294292">
    <property type="component" value="Chromosome"/>
</dbReference>
<feature type="transmembrane region" description="Helical" evidence="1">
    <location>
        <begin position="50"/>
        <end position="72"/>
    </location>
</feature>
<keyword evidence="1" id="KW-1133">Transmembrane helix</keyword>
<keyword evidence="1" id="KW-0812">Transmembrane</keyword>